<dbReference type="AlphaFoldDB" id="A0A0G0KM54"/>
<reference evidence="1 2" key="1">
    <citation type="journal article" date="2015" name="Nature">
        <title>rRNA introns, odd ribosomes, and small enigmatic genomes across a large radiation of phyla.</title>
        <authorList>
            <person name="Brown C.T."/>
            <person name="Hug L.A."/>
            <person name="Thomas B.C."/>
            <person name="Sharon I."/>
            <person name="Castelle C.J."/>
            <person name="Singh A."/>
            <person name="Wilkins M.J."/>
            <person name="Williams K.H."/>
            <person name="Banfield J.F."/>
        </authorList>
    </citation>
    <scope>NUCLEOTIDE SEQUENCE [LARGE SCALE GENOMIC DNA]</scope>
</reference>
<evidence type="ECO:0000313" key="2">
    <source>
        <dbReference type="Proteomes" id="UP000034231"/>
    </source>
</evidence>
<sequence length="329" mass="38326">MVTESFRKIDAHSHFGKSYFGPDSIPQDYLNNARSLNIIASVISPAPTPEIKNNELIFRPCIWKPRESPNQVQYVSQEENTLTGETIENSVQRNPYFETNEKLINFVRETNYISSSPRLMVMPTYHPLLDDLKKFTLLLDQPEVVAIKIHGIATFTGPESISRQAVKEIQRRQLPVVVHTDMYKGEITNQLDFAREMNHPRKWARWSIENSIPILLTHGARLDIETMKIIRNKKNIFVGCSPDLYLFEERTHSLAVPTNNFLSDLFNLTCPEQLVFDIDFGWNLKNTKTGFEKDWDMDKRIELNAKNKKIIRRDLENIYFNNASNFYKI</sequence>
<name>A0A0G0KM54_9BACT</name>
<gene>
    <name evidence="1" type="ORF">US68_C0007G0032</name>
</gene>
<proteinExistence type="predicted"/>
<dbReference type="EMBL" id="LBTX01000007">
    <property type="protein sequence ID" value="KKQ50269.1"/>
    <property type="molecule type" value="Genomic_DNA"/>
</dbReference>
<evidence type="ECO:0008006" key="3">
    <source>
        <dbReference type="Google" id="ProtNLM"/>
    </source>
</evidence>
<dbReference type="InterPro" id="IPR032466">
    <property type="entry name" value="Metal_Hydrolase"/>
</dbReference>
<protein>
    <recommendedName>
        <fullName evidence="3">Amidohydrolase-related domain-containing protein</fullName>
    </recommendedName>
</protein>
<accession>A0A0G0KM54</accession>
<comment type="caution">
    <text evidence="1">The sequence shown here is derived from an EMBL/GenBank/DDBJ whole genome shotgun (WGS) entry which is preliminary data.</text>
</comment>
<dbReference type="Gene3D" id="3.20.20.140">
    <property type="entry name" value="Metal-dependent hydrolases"/>
    <property type="match status" value="1"/>
</dbReference>
<dbReference type="SUPFAM" id="SSF51556">
    <property type="entry name" value="Metallo-dependent hydrolases"/>
    <property type="match status" value="1"/>
</dbReference>
<dbReference type="Proteomes" id="UP000034231">
    <property type="component" value="Unassembled WGS sequence"/>
</dbReference>
<organism evidence="1 2">
    <name type="scientific">Candidatus Shapirobacteria bacterium GW2011_GWE1_38_10</name>
    <dbReference type="NCBI Taxonomy" id="1618488"/>
    <lineage>
        <taxon>Bacteria</taxon>
        <taxon>Candidatus Shapironibacteriota</taxon>
    </lineage>
</organism>
<evidence type="ECO:0000313" key="1">
    <source>
        <dbReference type="EMBL" id="KKQ50269.1"/>
    </source>
</evidence>